<evidence type="ECO:0000256" key="1">
    <source>
        <dbReference type="ARBA" id="ARBA00004370"/>
    </source>
</evidence>
<evidence type="ECO:0000256" key="3">
    <source>
        <dbReference type="ARBA" id="ARBA00022989"/>
    </source>
</evidence>
<evidence type="ECO:0000259" key="6">
    <source>
        <dbReference type="Pfam" id="PF04116"/>
    </source>
</evidence>
<dbReference type="Pfam" id="PF04116">
    <property type="entry name" value="FA_hydroxylase"/>
    <property type="match status" value="1"/>
</dbReference>
<evidence type="ECO:0000313" key="7">
    <source>
        <dbReference type="EMBL" id="MFC0180486.1"/>
    </source>
</evidence>
<evidence type="ECO:0000256" key="5">
    <source>
        <dbReference type="SAM" id="Phobius"/>
    </source>
</evidence>
<dbReference type="RefSeq" id="WP_385877606.1">
    <property type="nucleotide sequence ID" value="NZ_JBHLXE010000103.1"/>
</dbReference>
<comment type="caution">
    <text evidence="7">The sequence shown here is derived from an EMBL/GenBank/DDBJ whole genome shotgun (WGS) entry which is preliminary data.</text>
</comment>
<evidence type="ECO:0000313" key="8">
    <source>
        <dbReference type="Proteomes" id="UP001589758"/>
    </source>
</evidence>
<accession>A0ABV6CBW7</accession>
<comment type="subcellular location">
    <subcellularLocation>
        <location evidence="1">Membrane</location>
    </subcellularLocation>
</comment>
<evidence type="ECO:0000256" key="4">
    <source>
        <dbReference type="ARBA" id="ARBA00023136"/>
    </source>
</evidence>
<feature type="transmembrane region" description="Helical" evidence="5">
    <location>
        <begin position="6"/>
        <end position="26"/>
    </location>
</feature>
<dbReference type="InterPro" id="IPR050307">
    <property type="entry name" value="Sterol_Desaturase_Related"/>
</dbReference>
<keyword evidence="4 5" id="KW-0472">Membrane</keyword>
<dbReference type="EC" id="1.-.-.-" evidence="7"/>
<feature type="transmembrane region" description="Helical" evidence="5">
    <location>
        <begin position="46"/>
        <end position="67"/>
    </location>
</feature>
<dbReference type="InterPro" id="IPR006694">
    <property type="entry name" value="Fatty_acid_hydroxylase"/>
</dbReference>
<keyword evidence="2 5" id="KW-0812">Transmembrane</keyword>
<keyword evidence="8" id="KW-1185">Reference proteome</keyword>
<evidence type="ECO:0000256" key="2">
    <source>
        <dbReference type="ARBA" id="ARBA00022692"/>
    </source>
</evidence>
<proteinExistence type="predicted"/>
<keyword evidence="3 5" id="KW-1133">Transmembrane helix</keyword>
<keyword evidence="7" id="KW-0560">Oxidoreductase</keyword>
<name>A0ABV6CBW7_9GAMM</name>
<protein>
    <submittedName>
        <fullName evidence="7">Sterol desaturase family protein</fullName>
        <ecNumber evidence="7">1.-.-.-</ecNumber>
    </submittedName>
</protein>
<feature type="domain" description="Fatty acid hydroxylase" evidence="6">
    <location>
        <begin position="88"/>
        <end position="224"/>
    </location>
</feature>
<gene>
    <name evidence="7" type="ORF">ACFFIT_10400</name>
</gene>
<reference evidence="7 8" key="1">
    <citation type="submission" date="2024-09" db="EMBL/GenBank/DDBJ databases">
        <authorList>
            <person name="Sun Q."/>
            <person name="Mori K."/>
        </authorList>
    </citation>
    <scope>NUCLEOTIDE SEQUENCE [LARGE SCALE GENOMIC DNA]</scope>
    <source>
        <strain evidence="7 8">CCM 8545</strain>
    </source>
</reference>
<dbReference type="EMBL" id="JBHLXE010000103">
    <property type="protein sequence ID" value="MFC0180486.1"/>
    <property type="molecule type" value="Genomic_DNA"/>
</dbReference>
<dbReference type="GO" id="GO:0016491">
    <property type="term" value="F:oxidoreductase activity"/>
    <property type="evidence" value="ECO:0007669"/>
    <property type="project" value="UniProtKB-KW"/>
</dbReference>
<feature type="transmembrane region" description="Helical" evidence="5">
    <location>
        <begin position="147"/>
        <end position="171"/>
    </location>
</feature>
<organism evidence="7 8">
    <name type="scientific">Thorsellia kenyensis</name>
    <dbReference type="NCBI Taxonomy" id="1549888"/>
    <lineage>
        <taxon>Bacteria</taxon>
        <taxon>Pseudomonadati</taxon>
        <taxon>Pseudomonadota</taxon>
        <taxon>Gammaproteobacteria</taxon>
        <taxon>Enterobacterales</taxon>
        <taxon>Thorselliaceae</taxon>
        <taxon>Thorsellia</taxon>
    </lineage>
</organism>
<sequence length="265" mass="30543">MSNENLIRLSLFLLSVIIFGLLEYLFPSQKLKSTRFIRWSINYSCVIIASFLMRILLPISATGAAIIAEKSNIGLFNQFLLSSPVVVVISILLFDLLIYLQHLAFHAIPLFWRLHQVHHIDESIDTSTALRFHPLEFLFSMGIKIGFIFLLGIPFLAVLLFEIILNSMAIFNHANLKLPQKLDKYLRLFLVTPDMHRIHHSTLPSEFNSNFGFNLSVWDKLFKTYIQNPSVDTTLMPIGQKGFEDRNKTTLFKMLLHPINARIKK</sequence>
<dbReference type="PANTHER" id="PTHR11863">
    <property type="entry name" value="STEROL DESATURASE"/>
    <property type="match status" value="1"/>
</dbReference>
<feature type="transmembrane region" description="Helical" evidence="5">
    <location>
        <begin position="79"/>
        <end position="100"/>
    </location>
</feature>
<dbReference type="Proteomes" id="UP001589758">
    <property type="component" value="Unassembled WGS sequence"/>
</dbReference>